<evidence type="ECO:0000259" key="8">
    <source>
        <dbReference type="Pfam" id="PF02838"/>
    </source>
</evidence>
<evidence type="ECO:0000256" key="2">
    <source>
        <dbReference type="ARBA" id="ARBA00006285"/>
    </source>
</evidence>
<dbReference type="Gene3D" id="3.30.379.10">
    <property type="entry name" value="Chitobiase/beta-hexosaminidase domain 2-like"/>
    <property type="match status" value="1"/>
</dbReference>
<dbReference type="SUPFAM" id="SSF51445">
    <property type="entry name" value="(Trans)glycosidases"/>
    <property type="match status" value="1"/>
</dbReference>
<dbReference type="InterPro" id="IPR017853">
    <property type="entry name" value="GH"/>
</dbReference>
<protein>
    <recommendedName>
        <fullName evidence="3">beta-N-acetylhexosaminidase</fullName>
        <ecNumber evidence="3">3.2.1.52</ecNumber>
    </recommendedName>
</protein>
<evidence type="ECO:0000256" key="4">
    <source>
        <dbReference type="ARBA" id="ARBA00022801"/>
    </source>
</evidence>
<dbReference type="EC" id="3.2.1.52" evidence="3"/>
<proteinExistence type="inferred from homology"/>
<dbReference type="InterPro" id="IPR025705">
    <property type="entry name" value="Beta_hexosaminidase_sua/sub"/>
</dbReference>
<evidence type="ECO:0000256" key="5">
    <source>
        <dbReference type="ARBA" id="ARBA00023295"/>
    </source>
</evidence>
<dbReference type="Pfam" id="PF00728">
    <property type="entry name" value="Glyco_hydro_20"/>
    <property type="match status" value="1"/>
</dbReference>
<evidence type="ECO:0000313" key="10">
    <source>
        <dbReference type="Proteomes" id="UP001589590"/>
    </source>
</evidence>
<evidence type="ECO:0000259" key="7">
    <source>
        <dbReference type="Pfam" id="PF00728"/>
    </source>
</evidence>
<dbReference type="Gene3D" id="3.20.20.80">
    <property type="entry name" value="Glycosidases"/>
    <property type="match status" value="1"/>
</dbReference>
<comment type="caution">
    <text evidence="9">The sequence shown here is derived from an EMBL/GenBank/DDBJ whole genome shotgun (WGS) entry which is preliminary data.</text>
</comment>
<dbReference type="InterPro" id="IPR029018">
    <property type="entry name" value="Hex-like_dom2"/>
</dbReference>
<feature type="domain" description="Beta-hexosaminidase bacterial type N-terminal" evidence="8">
    <location>
        <begin position="26"/>
        <end position="145"/>
    </location>
</feature>
<evidence type="ECO:0000313" key="9">
    <source>
        <dbReference type="EMBL" id="MFB9106195.1"/>
    </source>
</evidence>
<dbReference type="Proteomes" id="UP001589590">
    <property type="component" value="Unassembled WGS sequence"/>
</dbReference>
<keyword evidence="6" id="KW-0732">Signal</keyword>
<evidence type="ECO:0000256" key="3">
    <source>
        <dbReference type="ARBA" id="ARBA00012663"/>
    </source>
</evidence>
<sequence length="657" mass="75069">MTYLKKKILILSCLFCLLSIQVSAQLNLIPYPNNIKVHDATLELKKLKVSYDAGLKNEFETLQKLMSTLNINVEESKHANIELLLVENKYKDLGNEGYNLEINTNKIEVSAAKPAGIFYALQTLMQLQTISKKGKLLIPCVSIEDNPAFKWRAFMLDESRHFKGKQVVFDMLDQMAKLKMNIFHWHLTDDQGWRIEIKKYPLLTEVGSIRNNTQINGVKSDKRTGEPHSGFYTQEEIKEVIAYAQTKHITIIPEIEMPGHASAAIAAYPWLGTLDEPIEVPGTFGILPNIYNVTNDRVYTFIEDVLQEVINLFPSKIVHIGGDEVKFGQWKNDKDISDYMAKNNLNTFSDVQISFTNKVSNFIESKGYRMMGWNDILGENLHQWREGEEKEENNQKLAESAIVHFWKGSRELMLSAINKGHEVVNSTHSYTYLDYDFNSISLDKAYGFNPIPEGIDTALEKNVIGLGCQMWSEWIPKVSDLYRQVFPRIAAYAEVGWTKNENKNFIRFQQNLETVKANWENSPYFIQGSSNPDYVDVVFNVNMNDSPYFKDIQGGREFLTLAGTFTNSHSGAKEHWHANGVTLTDYDYDGIYTGHRLLPKNSTVQFILLKSPEGSWDNHIKIPADSSCENLSSDKNYKVNIKEDHLKIDFTAGKCLN</sequence>
<dbReference type="Pfam" id="PF02838">
    <property type="entry name" value="Glyco_hydro_20b"/>
    <property type="match status" value="1"/>
</dbReference>
<comment type="catalytic activity">
    <reaction evidence="1">
        <text>Hydrolysis of terminal non-reducing N-acetyl-D-hexosamine residues in N-acetyl-beta-D-hexosaminides.</text>
        <dbReference type="EC" id="3.2.1.52"/>
    </reaction>
</comment>
<dbReference type="InterPro" id="IPR015882">
    <property type="entry name" value="HEX_bac_N"/>
</dbReference>
<keyword evidence="5" id="KW-0326">Glycosidase</keyword>
<dbReference type="PANTHER" id="PTHR22600:SF57">
    <property type="entry name" value="BETA-N-ACETYLHEXOSAMINIDASE"/>
    <property type="match status" value="1"/>
</dbReference>
<comment type="similarity">
    <text evidence="2">Belongs to the glycosyl hydrolase 20 family.</text>
</comment>
<name>A0ABV5H2T1_9FLAO</name>
<dbReference type="PRINTS" id="PR00738">
    <property type="entry name" value="GLHYDRLASE20"/>
</dbReference>
<dbReference type="PANTHER" id="PTHR22600">
    <property type="entry name" value="BETA-HEXOSAMINIDASE"/>
    <property type="match status" value="1"/>
</dbReference>
<dbReference type="RefSeq" id="WP_290267730.1">
    <property type="nucleotide sequence ID" value="NZ_JAUFQP010000001.1"/>
</dbReference>
<keyword evidence="4" id="KW-0378">Hydrolase</keyword>
<evidence type="ECO:0000256" key="1">
    <source>
        <dbReference type="ARBA" id="ARBA00001231"/>
    </source>
</evidence>
<feature type="signal peptide" evidence="6">
    <location>
        <begin position="1"/>
        <end position="24"/>
    </location>
</feature>
<dbReference type="SUPFAM" id="SSF55545">
    <property type="entry name" value="beta-N-acetylhexosaminidase-like domain"/>
    <property type="match status" value="1"/>
</dbReference>
<evidence type="ECO:0000256" key="6">
    <source>
        <dbReference type="SAM" id="SignalP"/>
    </source>
</evidence>
<accession>A0ABV5H2T1</accession>
<keyword evidence="10" id="KW-1185">Reference proteome</keyword>
<organism evidence="9 10">
    <name type="scientific">Algibacter miyuki</name>
    <dbReference type="NCBI Taxonomy" id="1306933"/>
    <lineage>
        <taxon>Bacteria</taxon>
        <taxon>Pseudomonadati</taxon>
        <taxon>Bacteroidota</taxon>
        <taxon>Flavobacteriia</taxon>
        <taxon>Flavobacteriales</taxon>
        <taxon>Flavobacteriaceae</taxon>
        <taxon>Algibacter</taxon>
    </lineage>
</organism>
<dbReference type="EMBL" id="JBHMFA010000015">
    <property type="protein sequence ID" value="MFB9106195.1"/>
    <property type="molecule type" value="Genomic_DNA"/>
</dbReference>
<feature type="domain" description="Glycoside hydrolase family 20 catalytic" evidence="7">
    <location>
        <begin position="149"/>
        <end position="499"/>
    </location>
</feature>
<feature type="chain" id="PRO_5045336433" description="beta-N-acetylhexosaminidase" evidence="6">
    <location>
        <begin position="25"/>
        <end position="657"/>
    </location>
</feature>
<reference evidence="9 10" key="1">
    <citation type="submission" date="2024-09" db="EMBL/GenBank/DDBJ databases">
        <authorList>
            <person name="Sun Q."/>
            <person name="Mori K."/>
        </authorList>
    </citation>
    <scope>NUCLEOTIDE SEQUENCE [LARGE SCALE GENOMIC DNA]</scope>
    <source>
        <strain evidence="9 10">CECT 8300</strain>
    </source>
</reference>
<dbReference type="InterPro" id="IPR015883">
    <property type="entry name" value="Glyco_hydro_20_cat"/>
</dbReference>
<gene>
    <name evidence="9" type="ORF">ACFFU1_14925</name>
</gene>
<dbReference type="CDD" id="cd06563">
    <property type="entry name" value="GH20_chitobiase-like"/>
    <property type="match status" value="1"/>
</dbReference>